<dbReference type="EMBL" id="MDAL01000049">
    <property type="protein sequence ID" value="PMN89043.1"/>
    <property type="molecule type" value="Genomic_DNA"/>
</dbReference>
<evidence type="ECO:0000256" key="1">
    <source>
        <dbReference type="ARBA" id="ARBA00004571"/>
    </source>
</evidence>
<evidence type="ECO:0000256" key="2">
    <source>
        <dbReference type="ARBA" id="ARBA00022729"/>
    </source>
</evidence>
<dbReference type="RefSeq" id="WP_102391984.1">
    <property type="nucleotide sequence ID" value="NZ_MDAL01000049.1"/>
</dbReference>
<dbReference type="CDD" id="cd00342">
    <property type="entry name" value="gram_neg_porins"/>
    <property type="match status" value="1"/>
</dbReference>
<organism evidence="6 7">
    <name type="scientific">Enterovibrio norvegicus</name>
    <dbReference type="NCBI Taxonomy" id="188144"/>
    <lineage>
        <taxon>Bacteria</taxon>
        <taxon>Pseudomonadati</taxon>
        <taxon>Pseudomonadota</taxon>
        <taxon>Gammaproteobacteria</taxon>
        <taxon>Vibrionales</taxon>
        <taxon>Vibrionaceae</taxon>
        <taxon>Enterovibrio</taxon>
    </lineage>
</organism>
<dbReference type="PANTHER" id="PTHR34501:SF2">
    <property type="entry name" value="OUTER MEMBRANE PORIN F-RELATED"/>
    <property type="match status" value="1"/>
</dbReference>
<keyword evidence="3" id="KW-0472">Membrane</keyword>
<dbReference type="InterPro" id="IPR050298">
    <property type="entry name" value="Gram-neg_bact_OMP"/>
</dbReference>
<gene>
    <name evidence="6" type="ORF">BCT23_05945</name>
</gene>
<name>A0A2N7L601_9GAMM</name>
<evidence type="ECO:0000313" key="7">
    <source>
        <dbReference type="Proteomes" id="UP000235387"/>
    </source>
</evidence>
<evidence type="ECO:0000259" key="5">
    <source>
        <dbReference type="Pfam" id="PF13609"/>
    </source>
</evidence>
<feature type="signal peptide" evidence="4">
    <location>
        <begin position="1"/>
        <end position="25"/>
    </location>
</feature>
<protein>
    <recommendedName>
        <fullName evidence="5">Porin domain-containing protein</fullName>
    </recommendedName>
</protein>
<sequence>MDKTFKRSLLGMAVAVAAMSTSANAAIELHGQAVQLYGQAAASYQVWEPAGKGDTNAGVEVESRIGFKGVVEFDDFAPNFVWQIESGNANNRDSGTDPWNKYHGILGGRDTYVGLDFESIGTLTFGRRTNVVYDYVDWPHTNPGLGNVFDWNNAIGASYEDRADNMLRWDSANYGGFNYKASLSGMGTTTDAAVIAVSASYTGENFSVHGGHYTQGEYETTADDVTSKAGNVDYSLVGGSVWFGKATFTAAYKMMNNDLEGKVDSQDAISVTGQYWLSDKWLAKVGYAESFESDKATADNSSTAITGRILYALPSWVLYADVRNYEMLNDKENAGSGTRFMIGTEYYF</sequence>
<dbReference type="AlphaFoldDB" id="A0A2N7L601"/>
<evidence type="ECO:0000313" key="6">
    <source>
        <dbReference type="EMBL" id="PMN89043.1"/>
    </source>
</evidence>
<dbReference type="Gene3D" id="2.40.160.10">
    <property type="entry name" value="Porin"/>
    <property type="match status" value="1"/>
</dbReference>
<dbReference type="GO" id="GO:0015288">
    <property type="term" value="F:porin activity"/>
    <property type="evidence" value="ECO:0007669"/>
    <property type="project" value="InterPro"/>
</dbReference>
<reference evidence="7" key="1">
    <citation type="submission" date="2016-07" db="EMBL/GenBank/DDBJ databases">
        <title>Nontailed viruses are major unrecognized killers of bacteria in the ocean.</title>
        <authorList>
            <person name="Kauffman K."/>
            <person name="Hussain F."/>
            <person name="Yang J."/>
            <person name="Arevalo P."/>
            <person name="Brown J."/>
            <person name="Cutler M."/>
            <person name="Kelly L."/>
            <person name="Polz M.F."/>
        </authorList>
    </citation>
    <scope>NUCLEOTIDE SEQUENCE [LARGE SCALE GENOMIC DNA]</scope>
    <source>
        <strain evidence="7">10N.261.45.A10</strain>
    </source>
</reference>
<evidence type="ECO:0000256" key="3">
    <source>
        <dbReference type="ARBA" id="ARBA00023136"/>
    </source>
</evidence>
<accession>A0A2N7L601</accession>
<comment type="subcellular location">
    <subcellularLocation>
        <location evidence="1">Cell outer membrane</location>
        <topology evidence="1">Multi-pass membrane protein</topology>
    </subcellularLocation>
</comment>
<feature type="chain" id="PRO_5014750134" description="Porin domain-containing protein" evidence="4">
    <location>
        <begin position="26"/>
        <end position="348"/>
    </location>
</feature>
<proteinExistence type="predicted"/>
<keyword evidence="2 4" id="KW-0732">Signal</keyword>
<dbReference type="SUPFAM" id="SSF56935">
    <property type="entry name" value="Porins"/>
    <property type="match status" value="1"/>
</dbReference>
<evidence type="ECO:0000256" key="4">
    <source>
        <dbReference type="SAM" id="SignalP"/>
    </source>
</evidence>
<dbReference type="InterPro" id="IPR023614">
    <property type="entry name" value="Porin_dom_sf"/>
</dbReference>
<feature type="domain" description="Porin" evidence="5">
    <location>
        <begin position="14"/>
        <end position="326"/>
    </location>
</feature>
<comment type="caution">
    <text evidence="6">The sequence shown here is derived from an EMBL/GenBank/DDBJ whole genome shotgun (WGS) entry which is preliminary data.</text>
</comment>
<dbReference type="GO" id="GO:0009279">
    <property type="term" value="C:cell outer membrane"/>
    <property type="evidence" value="ECO:0007669"/>
    <property type="project" value="UniProtKB-SubCell"/>
</dbReference>
<dbReference type="Pfam" id="PF13609">
    <property type="entry name" value="Porin_4"/>
    <property type="match status" value="1"/>
</dbReference>
<dbReference type="PANTHER" id="PTHR34501">
    <property type="entry name" value="PROTEIN YDDL-RELATED"/>
    <property type="match status" value="1"/>
</dbReference>
<dbReference type="Proteomes" id="UP000235387">
    <property type="component" value="Unassembled WGS sequence"/>
</dbReference>
<dbReference type="InterPro" id="IPR033900">
    <property type="entry name" value="Gram_neg_porin_domain"/>
</dbReference>